<keyword evidence="2" id="KW-0238">DNA-binding</keyword>
<dbReference type="EMBL" id="CP062983">
    <property type="protein sequence ID" value="QPC82285.1"/>
    <property type="molecule type" value="Genomic_DNA"/>
</dbReference>
<sequence>MTDPNSQNPLDVPGQLDFTPAEEHIVDDLDTLKVLADPLRLHILELMEDPCTVKQVAEALDLPPTKLYYHITQLQKHGLIVVVETRIVSGIIEKHYQVAARRLQVAAHLLSPGTSGGSEGLTFTLNTFFDDIRVNLQESLASGLVAPTEDAPAYKQLRMYSGRLHLTQDQAVAFLDRMKKLVDEYEQLSEEQAATEVGYYKYMYVGFPSSRRPRTEKQSHTDPTADE</sequence>
<keyword evidence="1" id="KW-0805">Transcription regulation</keyword>
<name>A0A7S8E8E2_9CHLR</name>
<dbReference type="Proteomes" id="UP000594468">
    <property type="component" value="Chromosome"/>
</dbReference>
<evidence type="ECO:0000259" key="4">
    <source>
        <dbReference type="SMART" id="SM00418"/>
    </source>
</evidence>
<feature type="domain" description="HTH arsR-type" evidence="4">
    <location>
        <begin position="30"/>
        <end position="108"/>
    </location>
</feature>
<dbReference type="GO" id="GO:0003700">
    <property type="term" value="F:DNA-binding transcription factor activity"/>
    <property type="evidence" value="ECO:0007669"/>
    <property type="project" value="InterPro"/>
</dbReference>
<evidence type="ECO:0000256" key="3">
    <source>
        <dbReference type="ARBA" id="ARBA00023163"/>
    </source>
</evidence>
<dbReference type="SMART" id="SM00418">
    <property type="entry name" value="HTH_ARSR"/>
    <property type="match status" value="1"/>
</dbReference>
<dbReference type="InterPro" id="IPR036390">
    <property type="entry name" value="WH_DNA-bd_sf"/>
</dbReference>
<dbReference type="InterPro" id="IPR011991">
    <property type="entry name" value="ArsR-like_HTH"/>
</dbReference>
<keyword evidence="3" id="KW-0804">Transcription</keyword>
<dbReference type="InterPro" id="IPR036388">
    <property type="entry name" value="WH-like_DNA-bd_sf"/>
</dbReference>
<proteinExistence type="predicted"/>
<protein>
    <submittedName>
        <fullName evidence="5">Helix-turn-helix transcriptional regulator</fullName>
    </submittedName>
</protein>
<dbReference type="PANTHER" id="PTHR33154">
    <property type="entry name" value="TRANSCRIPTIONAL REGULATOR, ARSR FAMILY"/>
    <property type="match status" value="1"/>
</dbReference>
<keyword evidence="6" id="KW-1185">Reference proteome</keyword>
<dbReference type="CDD" id="cd00090">
    <property type="entry name" value="HTH_ARSR"/>
    <property type="match status" value="1"/>
</dbReference>
<dbReference type="PANTHER" id="PTHR33154:SF33">
    <property type="entry name" value="TRANSCRIPTIONAL REPRESSOR SDPR"/>
    <property type="match status" value="1"/>
</dbReference>
<accession>A0A7S8E8E2</accession>
<organism evidence="5 6">
    <name type="scientific">Phototrophicus methaneseepsis</name>
    <dbReference type="NCBI Taxonomy" id="2710758"/>
    <lineage>
        <taxon>Bacteria</taxon>
        <taxon>Bacillati</taxon>
        <taxon>Chloroflexota</taxon>
        <taxon>Candidatus Thermofontia</taxon>
        <taxon>Phototrophicales</taxon>
        <taxon>Phototrophicaceae</taxon>
        <taxon>Phototrophicus</taxon>
    </lineage>
</organism>
<dbReference type="InterPro" id="IPR051081">
    <property type="entry name" value="HTH_MetalResp_TranReg"/>
</dbReference>
<dbReference type="Pfam" id="PF12840">
    <property type="entry name" value="HTH_20"/>
    <property type="match status" value="1"/>
</dbReference>
<dbReference type="AlphaFoldDB" id="A0A7S8E8E2"/>
<evidence type="ECO:0000313" key="5">
    <source>
        <dbReference type="EMBL" id="QPC82285.1"/>
    </source>
</evidence>
<dbReference type="SUPFAM" id="SSF46785">
    <property type="entry name" value="Winged helix' DNA-binding domain"/>
    <property type="match status" value="1"/>
</dbReference>
<dbReference type="KEGG" id="pmet:G4Y79_21790"/>
<dbReference type="InterPro" id="IPR001845">
    <property type="entry name" value="HTH_ArsR_DNA-bd_dom"/>
</dbReference>
<dbReference type="GO" id="GO:0003677">
    <property type="term" value="F:DNA binding"/>
    <property type="evidence" value="ECO:0007669"/>
    <property type="project" value="UniProtKB-KW"/>
</dbReference>
<dbReference type="Gene3D" id="1.10.10.10">
    <property type="entry name" value="Winged helix-like DNA-binding domain superfamily/Winged helix DNA-binding domain"/>
    <property type="match status" value="1"/>
</dbReference>
<evidence type="ECO:0000313" key="6">
    <source>
        <dbReference type="Proteomes" id="UP000594468"/>
    </source>
</evidence>
<evidence type="ECO:0000256" key="1">
    <source>
        <dbReference type="ARBA" id="ARBA00023015"/>
    </source>
</evidence>
<evidence type="ECO:0000256" key="2">
    <source>
        <dbReference type="ARBA" id="ARBA00023125"/>
    </source>
</evidence>
<gene>
    <name evidence="5" type="ORF">G4Y79_21790</name>
</gene>
<reference evidence="5 6" key="1">
    <citation type="submission" date="2020-02" db="EMBL/GenBank/DDBJ databases">
        <authorList>
            <person name="Zheng R.K."/>
            <person name="Sun C.M."/>
        </authorList>
    </citation>
    <scope>NUCLEOTIDE SEQUENCE [LARGE SCALE GENOMIC DNA]</scope>
    <source>
        <strain evidence="6">rifampicinis</strain>
    </source>
</reference>
<dbReference type="RefSeq" id="WP_195170354.1">
    <property type="nucleotide sequence ID" value="NZ_CP062983.1"/>
</dbReference>